<dbReference type="GO" id="GO:0005730">
    <property type="term" value="C:nucleolus"/>
    <property type="evidence" value="ECO:0007669"/>
    <property type="project" value="UniProtKB-SubCell"/>
</dbReference>
<dbReference type="PANTHER" id="PTHR12311">
    <property type="entry name" value="ACTIVATOR OF BASAL TRANSCRIPTION 1"/>
    <property type="match status" value="1"/>
</dbReference>
<dbReference type="GO" id="GO:0000480">
    <property type="term" value="P:endonucleolytic cleavage in 5'-ETS of tricistronic rRNA transcript (SSU-rRNA, 5.8S rRNA, LSU-rRNA)"/>
    <property type="evidence" value="ECO:0007669"/>
    <property type="project" value="TreeGrafter"/>
</dbReference>
<dbReference type="SMART" id="SM00360">
    <property type="entry name" value="RRM"/>
    <property type="match status" value="1"/>
</dbReference>
<proteinExistence type="inferred from homology"/>
<dbReference type="PANTHER" id="PTHR12311:SF7">
    <property type="entry name" value="ACTIVATOR OF BASAL TRANSCRIPTION 1"/>
    <property type="match status" value="1"/>
</dbReference>
<evidence type="ECO:0000256" key="6">
    <source>
        <dbReference type="PROSITE-ProRule" id="PRU00176"/>
    </source>
</evidence>
<dbReference type="GO" id="GO:0000472">
    <property type="term" value="P:endonucleolytic cleavage to generate mature 5'-end of SSU-rRNA from (SSU-rRNA, 5.8S rRNA, LSU-rRNA)"/>
    <property type="evidence" value="ECO:0007669"/>
    <property type="project" value="TreeGrafter"/>
</dbReference>
<keyword evidence="4 6" id="KW-0694">RNA-binding</keyword>
<comment type="caution">
    <text evidence="9">The sequence shown here is derived from an EMBL/GenBank/DDBJ whole genome shotgun (WGS) entry which is preliminary data.</text>
</comment>
<dbReference type="InterPro" id="IPR012677">
    <property type="entry name" value="Nucleotide-bd_a/b_plait_sf"/>
</dbReference>
<dbReference type="InterPro" id="IPR000504">
    <property type="entry name" value="RRM_dom"/>
</dbReference>
<evidence type="ECO:0000256" key="5">
    <source>
        <dbReference type="ARBA" id="ARBA00023242"/>
    </source>
</evidence>
<dbReference type="Gene3D" id="3.30.200.20">
    <property type="entry name" value="Phosphorylase Kinase, domain 1"/>
    <property type="match status" value="1"/>
</dbReference>
<accession>A0A1D2MMY7</accession>
<comment type="similarity">
    <text evidence="2">Belongs to the ESF2/ABP1 family.</text>
</comment>
<dbReference type="Gene3D" id="3.30.70.330">
    <property type="match status" value="1"/>
</dbReference>
<evidence type="ECO:0000313" key="10">
    <source>
        <dbReference type="Proteomes" id="UP000094527"/>
    </source>
</evidence>
<dbReference type="PROSITE" id="PS50102">
    <property type="entry name" value="RRM"/>
    <property type="match status" value="1"/>
</dbReference>
<gene>
    <name evidence="9" type="ORF">Ocin01_12271</name>
</gene>
<sequence>MKIKPGAVDERFLIAEDEIKEEVENDQDMDEEGEDDYDMYVDKEDTLVKEEGKDVKTKVSKAGIIYLSKIPPKMNVKRVRDYFTQFGELNRSFLQPEKKPWKGKRRPKNQTFTEGWIEFKKRRHAKRVAEMLNNQPVGGKKSKEYHDFLWNIKYLRGFLWIHLNERLAYERISQKHKVRAEISAAREKPHSLLKILIRQCPEGYQEVGRLCTRLHPRSYTVSNDKVVYIHEPRRDYIEYHDSRILRKRQSERRRSCINRLCVGVCNFFNRVKAKERNHKDNSYPPPAICYVPSRSRTLRPRGRTPRTAAHDIDRPLTRMSYDVNYSNEYNSGPERDFIIYVPGQFSRCQLGKKPMCRAGYEPIIIRTCHSERCAECSSRMITATKEKCGSPNTIDHTREVSCASASTTTAKCGPPRLPRRRKTNVSSCCSSKEALNNIRGLINLPGGNTHAYGDSGDIKGTLDEKPDYSEGRKKVFLYIPTTNNTSGIPESFKVHEKTPCFESILNRHDMAVRNRQRRFQEMKDRLQTFSSIWTRRRMIGGQKKKLAKDNKLVCAPPNMLESRFHHIHWLGNGEKQNNSVGRYFDKEENRVVALKIFSDKPFESTIDNLDNKLMAIQEISSLKSLDHKNIVKLLGYFELHDKYHLILESCDHSLRSEIDDAPSGLGTSVSKKIVKYVLNGLHFCHQAKCLHRDLTPENILMCKNGIAKIADFDRSIFLTDGLGNISPTPGSFVYNSPEILAGDKEYGLPSDVWSLGIIFCELLTGKPPWNGKNAQSQLREIHNCVGPLLPRHASVAKLQVESCTVHNHAQLQQMFTTISAPCCSFIMKCLDVNPLCRFTCGELLQHQFIKGNYK</sequence>
<keyword evidence="9" id="KW-0418">Kinase</keyword>
<dbReference type="InterPro" id="IPR035979">
    <property type="entry name" value="RBD_domain_sf"/>
</dbReference>
<dbReference type="SUPFAM" id="SSF54928">
    <property type="entry name" value="RNA-binding domain, RBD"/>
    <property type="match status" value="1"/>
</dbReference>
<dbReference type="InterPro" id="IPR000719">
    <property type="entry name" value="Prot_kinase_dom"/>
</dbReference>
<dbReference type="STRING" id="48709.A0A1D2MMY7"/>
<dbReference type="GO" id="GO:0000447">
    <property type="term" value="P:endonucleolytic cleavage in ITS1 to separate SSU-rRNA from 5.8S rRNA and LSU-rRNA from tricistronic rRNA transcript (SSU-rRNA, 5.8S rRNA, LSU-rRNA)"/>
    <property type="evidence" value="ECO:0007669"/>
    <property type="project" value="TreeGrafter"/>
</dbReference>
<dbReference type="CDD" id="cd12263">
    <property type="entry name" value="RRM_ABT1_like"/>
    <property type="match status" value="1"/>
</dbReference>
<evidence type="ECO:0000256" key="3">
    <source>
        <dbReference type="ARBA" id="ARBA00020737"/>
    </source>
</evidence>
<reference evidence="9 10" key="1">
    <citation type="journal article" date="2016" name="Genome Biol. Evol.">
        <title>Gene Family Evolution Reflects Adaptation to Soil Environmental Stressors in the Genome of the Collembolan Orchesella cincta.</title>
        <authorList>
            <person name="Faddeeva-Vakhrusheva A."/>
            <person name="Derks M.F."/>
            <person name="Anvar S.Y."/>
            <person name="Agamennone V."/>
            <person name="Suring W."/>
            <person name="Smit S."/>
            <person name="van Straalen N.M."/>
            <person name="Roelofs D."/>
        </authorList>
    </citation>
    <scope>NUCLEOTIDE SEQUENCE [LARGE SCALE GENOMIC DNA]</scope>
    <source>
        <tissue evidence="9">Mixed pool</tissue>
    </source>
</reference>
<keyword evidence="5" id="KW-0539">Nucleus</keyword>
<evidence type="ECO:0000256" key="2">
    <source>
        <dbReference type="ARBA" id="ARBA00005819"/>
    </source>
</evidence>
<dbReference type="GO" id="GO:0004672">
    <property type="term" value="F:protein kinase activity"/>
    <property type="evidence" value="ECO:0007669"/>
    <property type="project" value="InterPro"/>
</dbReference>
<dbReference type="SUPFAM" id="SSF56112">
    <property type="entry name" value="Protein kinase-like (PK-like)"/>
    <property type="match status" value="1"/>
</dbReference>
<keyword evidence="9" id="KW-0808">Transferase</keyword>
<dbReference type="InterPro" id="IPR011009">
    <property type="entry name" value="Kinase-like_dom_sf"/>
</dbReference>
<dbReference type="AlphaFoldDB" id="A0A1D2MMY7"/>
<dbReference type="EMBL" id="LJIJ01000809">
    <property type="protein sequence ID" value="ODM94397.1"/>
    <property type="molecule type" value="Genomic_DNA"/>
</dbReference>
<organism evidence="9 10">
    <name type="scientific">Orchesella cincta</name>
    <name type="common">Springtail</name>
    <name type="synonym">Podura cincta</name>
    <dbReference type="NCBI Taxonomy" id="48709"/>
    <lineage>
        <taxon>Eukaryota</taxon>
        <taxon>Metazoa</taxon>
        <taxon>Ecdysozoa</taxon>
        <taxon>Arthropoda</taxon>
        <taxon>Hexapoda</taxon>
        <taxon>Collembola</taxon>
        <taxon>Entomobryomorpha</taxon>
        <taxon>Entomobryoidea</taxon>
        <taxon>Orchesellidae</taxon>
        <taxon>Orchesellinae</taxon>
        <taxon>Orchesella</taxon>
    </lineage>
</organism>
<dbReference type="PROSITE" id="PS00109">
    <property type="entry name" value="PROTEIN_KINASE_TYR"/>
    <property type="match status" value="1"/>
</dbReference>
<dbReference type="GO" id="GO:0003723">
    <property type="term" value="F:RNA binding"/>
    <property type="evidence" value="ECO:0007669"/>
    <property type="project" value="UniProtKB-UniRule"/>
</dbReference>
<dbReference type="InterPro" id="IPR008266">
    <property type="entry name" value="Tyr_kinase_AS"/>
</dbReference>
<comment type="subcellular location">
    <subcellularLocation>
        <location evidence="1">Nucleus</location>
        <location evidence="1">Nucleolus</location>
    </subcellularLocation>
</comment>
<feature type="domain" description="Protein kinase" evidence="7">
    <location>
        <begin position="564"/>
        <end position="849"/>
    </location>
</feature>
<dbReference type="Pfam" id="PF00069">
    <property type="entry name" value="Pkinase"/>
    <property type="match status" value="1"/>
</dbReference>
<evidence type="ECO:0000256" key="1">
    <source>
        <dbReference type="ARBA" id="ARBA00004604"/>
    </source>
</evidence>
<keyword evidence="10" id="KW-1185">Reference proteome</keyword>
<evidence type="ECO:0000313" key="9">
    <source>
        <dbReference type="EMBL" id="ODM94397.1"/>
    </source>
</evidence>
<evidence type="ECO:0000259" key="7">
    <source>
        <dbReference type="PROSITE" id="PS50011"/>
    </source>
</evidence>
<dbReference type="PROSITE" id="PS50011">
    <property type="entry name" value="PROTEIN_KINASE_DOM"/>
    <property type="match status" value="1"/>
</dbReference>
<dbReference type="InterPro" id="IPR034353">
    <property type="entry name" value="ABT1/ESF2_RRM"/>
</dbReference>
<dbReference type="GO" id="GO:0005524">
    <property type="term" value="F:ATP binding"/>
    <property type="evidence" value="ECO:0007669"/>
    <property type="project" value="InterPro"/>
</dbReference>
<name>A0A1D2MMY7_ORCCI</name>
<feature type="domain" description="RRM" evidence="8">
    <location>
        <begin position="63"/>
        <end position="141"/>
    </location>
</feature>
<protein>
    <recommendedName>
        <fullName evidence="3">Activator of basal transcription 1</fullName>
    </recommendedName>
</protein>
<evidence type="ECO:0000259" key="8">
    <source>
        <dbReference type="PROSITE" id="PS50102"/>
    </source>
</evidence>
<dbReference type="Proteomes" id="UP000094527">
    <property type="component" value="Unassembled WGS sequence"/>
</dbReference>
<evidence type="ECO:0000256" key="4">
    <source>
        <dbReference type="ARBA" id="ARBA00022884"/>
    </source>
</evidence>
<dbReference type="InterPro" id="IPR039119">
    <property type="entry name" value="ABT1/Esf2"/>
</dbReference>
<dbReference type="GO" id="GO:0034462">
    <property type="term" value="P:small-subunit processome assembly"/>
    <property type="evidence" value="ECO:0007669"/>
    <property type="project" value="TreeGrafter"/>
</dbReference>
<dbReference type="OrthoDB" id="287393at2759"/>
<dbReference type="Gene3D" id="1.10.510.10">
    <property type="entry name" value="Transferase(Phosphotransferase) domain 1"/>
    <property type="match status" value="1"/>
</dbReference>